<evidence type="ECO:0000313" key="2">
    <source>
        <dbReference type="Proteomes" id="UP000828390"/>
    </source>
</evidence>
<dbReference type="AlphaFoldDB" id="A0A9D4GIG4"/>
<dbReference type="EMBL" id="JAIWYP010000005">
    <property type="protein sequence ID" value="KAH3817690.1"/>
    <property type="molecule type" value="Genomic_DNA"/>
</dbReference>
<accession>A0A9D4GIG4</accession>
<dbReference type="Proteomes" id="UP000828390">
    <property type="component" value="Unassembled WGS sequence"/>
</dbReference>
<name>A0A9D4GIG4_DREPO</name>
<keyword evidence="2" id="KW-1185">Reference proteome</keyword>
<sequence>MNADRLKHLQKSTLRQCIQPRDSSPLNHSFWMMNTTHIGIMTVNERHTLSCGDISLGVDFESVEENILLDTERQTKTRTWGNPRNTR</sequence>
<comment type="caution">
    <text evidence="1">The sequence shown here is derived from an EMBL/GenBank/DDBJ whole genome shotgun (WGS) entry which is preliminary data.</text>
</comment>
<reference evidence="1" key="1">
    <citation type="journal article" date="2019" name="bioRxiv">
        <title>The Genome of the Zebra Mussel, Dreissena polymorpha: A Resource for Invasive Species Research.</title>
        <authorList>
            <person name="McCartney M.A."/>
            <person name="Auch B."/>
            <person name="Kono T."/>
            <person name="Mallez S."/>
            <person name="Zhang Y."/>
            <person name="Obille A."/>
            <person name="Becker A."/>
            <person name="Abrahante J.E."/>
            <person name="Garbe J."/>
            <person name="Badalamenti J.P."/>
            <person name="Herman A."/>
            <person name="Mangelson H."/>
            <person name="Liachko I."/>
            <person name="Sullivan S."/>
            <person name="Sone E.D."/>
            <person name="Koren S."/>
            <person name="Silverstein K.A.T."/>
            <person name="Beckman K.B."/>
            <person name="Gohl D.M."/>
        </authorList>
    </citation>
    <scope>NUCLEOTIDE SEQUENCE</scope>
    <source>
        <strain evidence="1">Duluth1</strain>
        <tissue evidence="1">Whole animal</tissue>
    </source>
</reference>
<organism evidence="1 2">
    <name type="scientific">Dreissena polymorpha</name>
    <name type="common">Zebra mussel</name>
    <name type="synonym">Mytilus polymorpha</name>
    <dbReference type="NCBI Taxonomy" id="45954"/>
    <lineage>
        <taxon>Eukaryota</taxon>
        <taxon>Metazoa</taxon>
        <taxon>Spiralia</taxon>
        <taxon>Lophotrochozoa</taxon>
        <taxon>Mollusca</taxon>
        <taxon>Bivalvia</taxon>
        <taxon>Autobranchia</taxon>
        <taxon>Heteroconchia</taxon>
        <taxon>Euheterodonta</taxon>
        <taxon>Imparidentia</taxon>
        <taxon>Neoheterodontei</taxon>
        <taxon>Myida</taxon>
        <taxon>Dreissenoidea</taxon>
        <taxon>Dreissenidae</taxon>
        <taxon>Dreissena</taxon>
    </lineage>
</organism>
<proteinExistence type="predicted"/>
<protein>
    <submittedName>
        <fullName evidence="1">Uncharacterized protein</fullName>
    </submittedName>
</protein>
<gene>
    <name evidence="1" type="ORF">DPMN_119245</name>
</gene>
<evidence type="ECO:0000313" key="1">
    <source>
        <dbReference type="EMBL" id="KAH3817690.1"/>
    </source>
</evidence>
<reference evidence="1" key="2">
    <citation type="submission" date="2020-11" db="EMBL/GenBank/DDBJ databases">
        <authorList>
            <person name="McCartney M.A."/>
            <person name="Auch B."/>
            <person name="Kono T."/>
            <person name="Mallez S."/>
            <person name="Becker A."/>
            <person name="Gohl D.M."/>
            <person name="Silverstein K.A.T."/>
            <person name="Koren S."/>
            <person name="Bechman K.B."/>
            <person name="Herman A."/>
            <person name="Abrahante J.E."/>
            <person name="Garbe J."/>
        </authorList>
    </citation>
    <scope>NUCLEOTIDE SEQUENCE</scope>
    <source>
        <strain evidence="1">Duluth1</strain>
        <tissue evidence="1">Whole animal</tissue>
    </source>
</reference>